<dbReference type="InterPro" id="IPR015947">
    <property type="entry name" value="PUA-like_sf"/>
</dbReference>
<dbReference type="AlphaFoldDB" id="A0A6A8GC73"/>
<dbReference type="SUPFAM" id="SSF88697">
    <property type="entry name" value="PUA domain-like"/>
    <property type="match status" value="1"/>
</dbReference>
<sequence length="109" mass="12504">MAHIDVDDLLPNDRVKQSVSAREVTQLTRGASNRYADEGDTFELDGETFEIVGVTKRTLGDFTDADARREGSPSLEAYKQRMERVHPGPFEWDDSDEVITYRFERDQHP</sequence>
<comment type="caution">
    <text evidence="1">The sequence shown here is derived from an EMBL/GenBank/DDBJ whole genome shotgun (WGS) entry which is preliminary data.</text>
</comment>
<evidence type="ECO:0000313" key="2">
    <source>
        <dbReference type="Proteomes" id="UP000443423"/>
    </source>
</evidence>
<proteinExistence type="predicted"/>
<dbReference type="Proteomes" id="UP000443423">
    <property type="component" value="Unassembled WGS sequence"/>
</dbReference>
<accession>A0A6A8GC73</accession>
<keyword evidence="2" id="KW-1185">Reference proteome</keyword>
<dbReference type="OrthoDB" id="359403at2157"/>
<evidence type="ECO:0000313" key="1">
    <source>
        <dbReference type="EMBL" id="MRW98282.1"/>
    </source>
</evidence>
<dbReference type="CDD" id="cd06552">
    <property type="entry name" value="ASCH_yqfb_like"/>
    <property type="match status" value="1"/>
</dbReference>
<name>A0A6A8GC73_9EURY</name>
<reference evidence="1 2" key="1">
    <citation type="submission" date="2019-11" db="EMBL/GenBank/DDBJ databases">
        <title>Whole genome sequence of Haloferax sp. MBLA0078.</title>
        <authorList>
            <person name="Seo M.-J."/>
            <person name="Cho E.-S."/>
        </authorList>
    </citation>
    <scope>NUCLEOTIDE SEQUENCE [LARGE SCALE GENOMIC DNA]</scope>
    <source>
        <strain evidence="1 2">MBLA0078</strain>
    </source>
</reference>
<dbReference type="RefSeq" id="WP_151114267.1">
    <property type="nucleotide sequence ID" value="NZ_WKJQ01000003.1"/>
</dbReference>
<protein>
    <submittedName>
        <fullName evidence="1">ASCH domain-containing protein</fullName>
    </submittedName>
</protein>
<gene>
    <name evidence="1" type="ORF">GJR99_17080</name>
</gene>
<dbReference type="EMBL" id="WKJQ01000003">
    <property type="protein sequence ID" value="MRW98282.1"/>
    <property type="molecule type" value="Genomic_DNA"/>
</dbReference>
<organism evidence="1 2">
    <name type="scientific">Haloferax marinum</name>
    <dbReference type="NCBI Taxonomy" id="2666143"/>
    <lineage>
        <taxon>Archaea</taxon>
        <taxon>Methanobacteriati</taxon>
        <taxon>Methanobacteriota</taxon>
        <taxon>Stenosarchaea group</taxon>
        <taxon>Halobacteria</taxon>
        <taxon>Halobacteriales</taxon>
        <taxon>Haloferacaceae</taxon>
        <taxon>Haloferax</taxon>
    </lineage>
</organism>